<comment type="similarity">
    <text evidence="2">Belongs to the major facilitator superfamily. Sugar transporter (TC 2.A.1.1) family.</text>
</comment>
<protein>
    <recommendedName>
        <fullName evidence="7">Major facilitator superfamily (MFS) profile domain-containing protein</fullName>
    </recommendedName>
</protein>
<feature type="transmembrane region" description="Helical" evidence="6">
    <location>
        <begin position="109"/>
        <end position="127"/>
    </location>
</feature>
<dbReference type="OrthoDB" id="5296287at2759"/>
<dbReference type="Proteomes" id="UP001147747">
    <property type="component" value="Unassembled WGS sequence"/>
</dbReference>
<keyword evidence="9" id="KW-1185">Reference proteome</keyword>
<dbReference type="InterPro" id="IPR020846">
    <property type="entry name" value="MFS_dom"/>
</dbReference>
<dbReference type="InterPro" id="IPR005829">
    <property type="entry name" value="Sugar_transporter_CS"/>
</dbReference>
<dbReference type="GO" id="GO:0016020">
    <property type="term" value="C:membrane"/>
    <property type="evidence" value="ECO:0007669"/>
    <property type="project" value="UniProtKB-SubCell"/>
</dbReference>
<dbReference type="PANTHER" id="PTHR48022:SF59">
    <property type="entry name" value="MAJOR FACILITATOR SUPERFAMILY (MFS) PROFILE DOMAIN-CONTAINING PROTEIN"/>
    <property type="match status" value="1"/>
</dbReference>
<gene>
    <name evidence="8" type="ORF">N7509_013344</name>
</gene>
<evidence type="ECO:0000313" key="9">
    <source>
        <dbReference type="Proteomes" id="UP001147747"/>
    </source>
</evidence>
<dbReference type="PROSITE" id="PS50850">
    <property type="entry name" value="MFS"/>
    <property type="match status" value="1"/>
</dbReference>
<reference evidence="8" key="1">
    <citation type="submission" date="2022-12" db="EMBL/GenBank/DDBJ databases">
        <authorList>
            <person name="Petersen C."/>
        </authorList>
    </citation>
    <scope>NUCLEOTIDE SEQUENCE</scope>
    <source>
        <strain evidence="8">IBT 29677</strain>
    </source>
</reference>
<name>A0A9W9SD63_9EURO</name>
<dbReference type="InterPro" id="IPR005828">
    <property type="entry name" value="MFS_sugar_transport-like"/>
</dbReference>
<feature type="transmembrane region" description="Helical" evidence="6">
    <location>
        <begin position="395"/>
        <end position="419"/>
    </location>
</feature>
<evidence type="ECO:0000313" key="8">
    <source>
        <dbReference type="EMBL" id="KAJ5376458.1"/>
    </source>
</evidence>
<evidence type="ECO:0000256" key="2">
    <source>
        <dbReference type="ARBA" id="ARBA00010992"/>
    </source>
</evidence>
<organism evidence="8 9">
    <name type="scientific">Penicillium cosmopolitanum</name>
    <dbReference type="NCBI Taxonomy" id="1131564"/>
    <lineage>
        <taxon>Eukaryota</taxon>
        <taxon>Fungi</taxon>
        <taxon>Dikarya</taxon>
        <taxon>Ascomycota</taxon>
        <taxon>Pezizomycotina</taxon>
        <taxon>Eurotiomycetes</taxon>
        <taxon>Eurotiomycetidae</taxon>
        <taxon>Eurotiales</taxon>
        <taxon>Aspergillaceae</taxon>
        <taxon>Penicillium</taxon>
    </lineage>
</organism>
<feature type="non-terminal residue" evidence="8">
    <location>
        <position position="1"/>
    </location>
</feature>
<comment type="caution">
    <text evidence="8">The sequence shown here is derived from an EMBL/GenBank/DDBJ whole genome shotgun (WGS) entry which is preliminary data.</text>
</comment>
<dbReference type="EMBL" id="JAPZBU010000012">
    <property type="protein sequence ID" value="KAJ5376458.1"/>
    <property type="molecule type" value="Genomic_DNA"/>
</dbReference>
<feature type="transmembrane region" description="Helical" evidence="6">
    <location>
        <begin position="297"/>
        <end position="316"/>
    </location>
</feature>
<reference evidence="8" key="2">
    <citation type="journal article" date="2023" name="IMA Fungus">
        <title>Comparative genomic study of the Penicillium genus elucidates a diverse pangenome and 15 lateral gene transfer events.</title>
        <authorList>
            <person name="Petersen C."/>
            <person name="Sorensen T."/>
            <person name="Nielsen M.R."/>
            <person name="Sondergaard T.E."/>
            <person name="Sorensen J.L."/>
            <person name="Fitzpatrick D.A."/>
            <person name="Frisvad J.C."/>
            <person name="Nielsen K.L."/>
        </authorList>
    </citation>
    <scope>NUCLEOTIDE SEQUENCE</scope>
    <source>
        <strain evidence="8">IBT 29677</strain>
    </source>
</reference>
<accession>A0A9W9SD63</accession>
<feature type="transmembrane region" description="Helical" evidence="6">
    <location>
        <begin position="165"/>
        <end position="188"/>
    </location>
</feature>
<comment type="subcellular location">
    <subcellularLocation>
        <location evidence="1">Membrane</location>
        <topology evidence="1">Multi-pass membrane protein</topology>
    </subcellularLocation>
</comment>
<evidence type="ECO:0000256" key="3">
    <source>
        <dbReference type="ARBA" id="ARBA00022692"/>
    </source>
</evidence>
<keyword evidence="5 6" id="KW-0472">Membrane</keyword>
<feature type="transmembrane region" description="Helical" evidence="6">
    <location>
        <begin position="336"/>
        <end position="356"/>
    </location>
</feature>
<dbReference type="PROSITE" id="PS00216">
    <property type="entry name" value="SUGAR_TRANSPORT_1"/>
    <property type="match status" value="1"/>
</dbReference>
<keyword evidence="3 6" id="KW-0812">Transmembrane</keyword>
<dbReference type="RefSeq" id="XP_056481488.1">
    <property type="nucleotide sequence ID" value="XM_056637981.1"/>
</dbReference>
<dbReference type="GeneID" id="81376961"/>
<dbReference type="PANTHER" id="PTHR48022">
    <property type="entry name" value="PLASTIDIC GLUCOSE TRANSPORTER 4"/>
    <property type="match status" value="1"/>
</dbReference>
<evidence type="ECO:0000256" key="6">
    <source>
        <dbReference type="SAM" id="Phobius"/>
    </source>
</evidence>
<dbReference type="InterPro" id="IPR050360">
    <property type="entry name" value="MFS_Sugar_Transporters"/>
</dbReference>
<dbReference type="InterPro" id="IPR036259">
    <property type="entry name" value="MFS_trans_sf"/>
</dbReference>
<evidence type="ECO:0000256" key="1">
    <source>
        <dbReference type="ARBA" id="ARBA00004141"/>
    </source>
</evidence>
<feature type="transmembrane region" description="Helical" evidence="6">
    <location>
        <begin position="133"/>
        <end position="153"/>
    </location>
</feature>
<evidence type="ECO:0000256" key="4">
    <source>
        <dbReference type="ARBA" id="ARBA00022989"/>
    </source>
</evidence>
<feature type="transmembrane region" description="Helical" evidence="6">
    <location>
        <begin position="78"/>
        <end position="97"/>
    </location>
</feature>
<feature type="transmembrane region" description="Helical" evidence="6">
    <location>
        <begin position="461"/>
        <end position="480"/>
    </location>
</feature>
<feature type="transmembrane region" description="Helical" evidence="6">
    <location>
        <begin position="431"/>
        <end position="455"/>
    </location>
</feature>
<proteinExistence type="inferred from homology"/>
<feature type="domain" description="Major facilitator superfamily (MFS) profile" evidence="7">
    <location>
        <begin position="35"/>
        <end position="486"/>
    </location>
</feature>
<dbReference type="GO" id="GO:0005351">
    <property type="term" value="F:carbohydrate:proton symporter activity"/>
    <property type="evidence" value="ECO:0007669"/>
    <property type="project" value="TreeGrafter"/>
</dbReference>
<evidence type="ECO:0000259" key="7">
    <source>
        <dbReference type="PROSITE" id="PS50850"/>
    </source>
</evidence>
<dbReference type="Pfam" id="PF00083">
    <property type="entry name" value="Sugar_tr"/>
    <property type="match status" value="1"/>
</dbReference>
<dbReference type="SUPFAM" id="SSF103473">
    <property type="entry name" value="MFS general substrate transporter"/>
    <property type="match status" value="1"/>
</dbReference>
<keyword evidence="4 6" id="KW-1133">Transmembrane helix</keyword>
<evidence type="ECO:0000256" key="5">
    <source>
        <dbReference type="ARBA" id="ARBA00023136"/>
    </source>
</evidence>
<dbReference type="Gene3D" id="1.20.1250.20">
    <property type="entry name" value="MFS general substrate transporter like domains"/>
    <property type="match status" value="1"/>
</dbReference>
<feature type="transmembrane region" description="Helical" evidence="6">
    <location>
        <begin position="200"/>
        <end position="219"/>
    </location>
</feature>
<sequence length="553" mass="61748">MPLATLWTKSTLAVYVETLREMPKELVWNKHLLLSTLCYATASIPLTWDQGSSSVIPILPGFQDQFGFSNHDAGELRYFVSIVFAGAGVGALLSVFINDRLGRLWAWRLYATIWIVGQLIMCLTPTVSGLWAARIICGLGIGPLTVIGTMSIVEIAPTEIRGLLAVWFSVLMNISSICAIFAVLGSYIHIPTSRMQYQVVWFSPCIFFALIIGASFFLCESPRWLWMVGRRDEAVHTLVKLRGLPASHPRVEFELNEIQKAIEKDMGHYEATSSRLYGNFKETFTVRSNLRRLQQVLLCYALAQLSGANSITSYFIPILNLLGEAGDTTHSLFLSGMYSTSKLFFTLIASFLLIDILGRRRSLLLGSALQMVSDIYLGVYIKYEQAGKANGSSSRAAIAILFVHAFGYAIGLFVLPYVFGGEVWPNHIRSFGGAITQCFHWLFFFAMNFALPSLLATTNNWGAFLFFAACCLIAQAYVFFMVPETAGLSVEELDAIFDRPWFQAYKSTGKITRILEGTDMENQKEWVPDLGFSIRKQKLTDQYFPGQEASAKT</sequence>
<dbReference type="AlphaFoldDB" id="A0A9W9SD63"/>